<reference evidence="3" key="1">
    <citation type="submission" date="2024-07" db="EMBL/GenBank/DDBJ databases">
        <title>Two chromosome-level genome assemblies of Korean endemic species Abeliophyllum distichum and Forsythia ovata (Oleaceae).</title>
        <authorList>
            <person name="Jang H."/>
        </authorList>
    </citation>
    <scope>NUCLEOTIDE SEQUENCE [LARGE SCALE GENOMIC DNA]</scope>
</reference>
<dbReference type="EMBL" id="JBFOLJ010000009">
    <property type="protein sequence ID" value="KAL2506999.1"/>
    <property type="molecule type" value="Genomic_DNA"/>
</dbReference>
<protein>
    <submittedName>
        <fullName evidence="2">Uncharacterized protein</fullName>
    </submittedName>
</protein>
<dbReference type="Proteomes" id="UP001604277">
    <property type="component" value="Unassembled WGS sequence"/>
</dbReference>
<comment type="caution">
    <text evidence="2">The sequence shown here is derived from an EMBL/GenBank/DDBJ whole genome shotgun (WGS) entry which is preliminary data.</text>
</comment>
<gene>
    <name evidence="2" type="ORF">Fot_30646</name>
</gene>
<sequence>MTRSAVNKESLDFVKKTALHSKSKVIFLDTPTPTKETIFEKSRNPPDDSTRLRMSSCASKEMSKNENIKKHRLDKVAQSSSPKKINQPQPYEAQFYTEDVMEQVEEIIKSAEKSKHSDTIEKVVLYGYCIIGAFKIRPDGGNGALKHAS</sequence>
<feature type="compositionally biased region" description="Polar residues" evidence="1">
    <location>
        <begin position="77"/>
        <end position="89"/>
    </location>
</feature>
<organism evidence="2 3">
    <name type="scientific">Forsythia ovata</name>
    <dbReference type="NCBI Taxonomy" id="205694"/>
    <lineage>
        <taxon>Eukaryota</taxon>
        <taxon>Viridiplantae</taxon>
        <taxon>Streptophyta</taxon>
        <taxon>Embryophyta</taxon>
        <taxon>Tracheophyta</taxon>
        <taxon>Spermatophyta</taxon>
        <taxon>Magnoliopsida</taxon>
        <taxon>eudicotyledons</taxon>
        <taxon>Gunneridae</taxon>
        <taxon>Pentapetalae</taxon>
        <taxon>asterids</taxon>
        <taxon>lamiids</taxon>
        <taxon>Lamiales</taxon>
        <taxon>Oleaceae</taxon>
        <taxon>Forsythieae</taxon>
        <taxon>Forsythia</taxon>
    </lineage>
</organism>
<feature type="region of interest" description="Disordered" evidence="1">
    <location>
        <begin position="58"/>
        <end position="90"/>
    </location>
</feature>
<evidence type="ECO:0000313" key="3">
    <source>
        <dbReference type="Proteomes" id="UP001604277"/>
    </source>
</evidence>
<dbReference type="AlphaFoldDB" id="A0ABD1T2P3"/>
<accession>A0ABD1T2P3</accession>
<proteinExistence type="predicted"/>
<evidence type="ECO:0000256" key="1">
    <source>
        <dbReference type="SAM" id="MobiDB-lite"/>
    </source>
</evidence>
<name>A0ABD1T2P3_9LAMI</name>
<keyword evidence="3" id="KW-1185">Reference proteome</keyword>
<evidence type="ECO:0000313" key="2">
    <source>
        <dbReference type="EMBL" id="KAL2506999.1"/>
    </source>
</evidence>